<gene>
    <name evidence="6" type="ORF">FHS19_001245</name>
</gene>
<dbReference type="GO" id="GO:0016705">
    <property type="term" value="F:oxidoreductase activity, acting on paired donors, with incorporation or reduction of molecular oxygen"/>
    <property type="evidence" value="ECO:0007669"/>
    <property type="project" value="InterPro"/>
</dbReference>
<dbReference type="PANTHER" id="PTHR24302:SF15">
    <property type="entry name" value="FATTY-ACID PEROXYGENASE"/>
    <property type="match status" value="1"/>
</dbReference>
<keyword evidence="4 6" id="KW-0560">Oxidoreductase</keyword>
<evidence type="ECO:0000313" key="6">
    <source>
        <dbReference type="EMBL" id="MBB3126591.1"/>
    </source>
</evidence>
<name>A0A839TIU4_9BACL</name>
<sequence>MIEGNRPMPTEEGLDHSLTFLKEGYLYITNRTLGFQSDVFETRLLGERAICMRGEEAARLFYDEDKFIRFGAAPKRVIKTLFGENGVQTLDGEAHRHRKAMFMSLMTNDAMQRIRELTRKYWEIAARSFETRKEVEIYEEAKELLCRAACEWAGIPLAPEEVREKTGWFSALFESPASLGIPYMKGRNARTKAETWVSGLIEDVRANRFTAPEHTALAVISFHRDRDGQLLELKTAAVEMLNILRPIVAVSIYIAFTALAVIQQPEEREKLAGSDEVRLGHFIQEVRRFYPFFPVTAARVAEDFVWNGYRFEQGTLTMLDLYGTNHHPDLWDKPEKFMPDRFQHWQGSPFKFIPQGGGDHDTGHRCAGEWLTLEIMKESLDFLANRMSYDVPQQDLSYSFSDIPSLPHSNIVIQNVRCV</sequence>
<reference evidence="6 7" key="1">
    <citation type="submission" date="2020-08" db="EMBL/GenBank/DDBJ databases">
        <title>Genomic Encyclopedia of Type Strains, Phase III (KMG-III): the genomes of soil and plant-associated and newly described type strains.</title>
        <authorList>
            <person name="Whitman W."/>
        </authorList>
    </citation>
    <scope>NUCLEOTIDE SEQUENCE [LARGE SCALE GENOMIC DNA]</scope>
    <source>
        <strain evidence="6 7">CECT 5831</strain>
    </source>
</reference>
<dbReference type="AlphaFoldDB" id="A0A839TIU4"/>
<keyword evidence="6" id="KW-0575">Peroxidase</keyword>
<dbReference type="SUPFAM" id="SSF48264">
    <property type="entry name" value="Cytochrome P450"/>
    <property type="match status" value="1"/>
</dbReference>
<dbReference type="CDD" id="cd11067">
    <property type="entry name" value="CYP152"/>
    <property type="match status" value="1"/>
</dbReference>
<dbReference type="EC" id="1.11.2.4" evidence="6"/>
<evidence type="ECO:0000256" key="1">
    <source>
        <dbReference type="ARBA" id="ARBA00010617"/>
    </source>
</evidence>
<comment type="caution">
    <text evidence="6">The sequence shown here is derived from an EMBL/GenBank/DDBJ whole genome shotgun (WGS) entry which is preliminary data.</text>
</comment>
<keyword evidence="3" id="KW-0479">Metal-binding</keyword>
<evidence type="ECO:0000313" key="7">
    <source>
        <dbReference type="Proteomes" id="UP000517523"/>
    </source>
</evidence>
<dbReference type="GO" id="GO:0020037">
    <property type="term" value="F:heme binding"/>
    <property type="evidence" value="ECO:0007669"/>
    <property type="project" value="InterPro"/>
</dbReference>
<dbReference type="GO" id="GO:0004601">
    <property type="term" value="F:peroxidase activity"/>
    <property type="evidence" value="ECO:0007669"/>
    <property type="project" value="UniProtKB-KW"/>
</dbReference>
<dbReference type="InterPro" id="IPR001128">
    <property type="entry name" value="Cyt_P450"/>
</dbReference>
<dbReference type="InterPro" id="IPR036396">
    <property type="entry name" value="Cyt_P450_sf"/>
</dbReference>
<proteinExistence type="inferred from homology"/>
<accession>A0A839TIU4</accession>
<protein>
    <submittedName>
        <fullName evidence="6">Fatty-acid peroxygenase</fullName>
        <ecNumber evidence="6">1.11.2.4</ecNumber>
    </submittedName>
</protein>
<dbReference type="Proteomes" id="UP000517523">
    <property type="component" value="Unassembled WGS sequence"/>
</dbReference>
<dbReference type="GO" id="GO:0005506">
    <property type="term" value="F:iron ion binding"/>
    <property type="evidence" value="ECO:0007669"/>
    <property type="project" value="InterPro"/>
</dbReference>
<dbReference type="Gene3D" id="1.10.630.10">
    <property type="entry name" value="Cytochrome P450"/>
    <property type="match status" value="1"/>
</dbReference>
<evidence type="ECO:0000256" key="4">
    <source>
        <dbReference type="ARBA" id="ARBA00023002"/>
    </source>
</evidence>
<comment type="similarity">
    <text evidence="1">Belongs to the cytochrome P450 family.</text>
</comment>
<keyword evidence="5" id="KW-0408">Iron</keyword>
<evidence type="ECO:0000256" key="5">
    <source>
        <dbReference type="ARBA" id="ARBA00023004"/>
    </source>
</evidence>
<organism evidence="6 7">
    <name type="scientific">Paenibacillus rhizosphaerae</name>
    <dbReference type="NCBI Taxonomy" id="297318"/>
    <lineage>
        <taxon>Bacteria</taxon>
        <taxon>Bacillati</taxon>
        <taxon>Bacillota</taxon>
        <taxon>Bacilli</taxon>
        <taxon>Bacillales</taxon>
        <taxon>Paenibacillaceae</taxon>
        <taxon>Paenibacillus</taxon>
    </lineage>
</organism>
<dbReference type="GO" id="GO:0004497">
    <property type="term" value="F:monooxygenase activity"/>
    <property type="evidence" value="ECO:0007669"/>
    <property type="project" value="InterPro"/>
</dbReference>
<evidence type="ECO:0000256" key="3">
    <source>
        <dbReference type="ARBA" id="ARBA00022723"/>
    </source>
</evidence>
<dbReference type="InterPro" id="IPR050705">
    <property type="entry name" value="Cytochrome_P450_3A"/>
</dbReference>
<dbReference type="EMBL" id="JACHXJ010000001">
    <property type="protein sequence ID" value="MBB3126591.1"/>
    <property type="molecule type" value="Genomic_DNA"/>
</dbReference>
<keyword evidence="2" id="KW-0349">Heme</keyword>
<dbReference type="RefSeq" id="WP_183580007.1">
    <property type="nucleotide sequence ID" value="NZ_JACHXJ010000001.1"/>
</dbReference>
<dbReference type="Pfam" id="PF00067">
    <property type="entry name" value="p450"/>
    <property type="match status" value="1"/>
</dbReference>
<dbReference type="PANTHER" id="PTHR24302">
    <property type="entry name" value="CYTOCHROME P450 FAMILY 3"/>
    <property type="match status" value="1"/>
</dbReference>
<evidence type="ECO:0000256" key="2">
    <source>
        <dbReference type="ARBA" id="ARBA00022617"/>
    </source>
</evidence>